<dbReference type="Pfam" id="PF11170">
    <property type="entry name" value="DUF2957"/>
    <property type="match status" value="1"/>
</dbReference>
<gene>
    <name evidence="1" type="ORF">SAMN05444168_0391</name>
</gene>
<name>A0A1N6EB47_9BURK</name>
<evidence type="ECO:0008006" key="3">
    <source>
        <dbReference type="Google" id="ProtNLM"/>
    </source>
</evidence>
<accession>A0A1N6EB47</accession>
<dbReference type="InterPro" id="IPR021340">
    <property type="entry name" value="DUF2957"/>
</dbReference>
<reference evidence="1 2" key="1">
    <citation type="submission" date="2016-11" db="EMBL/GenBank/DDBJ databases">
        <authorList>
            <person name="Jaros S."/>
            <person name="Januszkiewicz K."/>
            <person name="Wedrychowicz H."/>
        </authorList>
    </citation>
    <scope>NUCLEOTIDE SEQUENCE [LARGE SCALE GENOMIC DNA]</scope>
    <source>
        <strain evidence="1 2">GAS86</strain>
    </source>
</reference>
<dbReference type="PROSITE" id="PS51257">
    <property type="entry name" value="PROKAR_LIPOPROTEIN"/>
    <property type="match status" value="1"/>
</dbReference>
<protein>
    <recommendedName>
        <fullName evidence="3">DUF2957 family protein</fullName>
    </recommendedName>
</protein>
<evidence type="ECO:0000313" key="2">
    <source>
        <dbReference type="Proteomes" id="UP000184693"/>
    </source>
</evidence>
<sequence length="462" mass="45843">MSYAIIRGLVLAILTACLVVGCGGGNASNPAAINTPQCSGSSCPTQGPPPQGTVASLCPATADIGNTTYLGGAGSGEVVSLNINATAMTYTLSWLESPIPLATGNVTPTRVGVKITGSVAHPPTGALPTAEQIRCAFILEPGTGSGPNGTYNTTADFNTANPPTIFIGQGVAGGGIPGATIQFAGILGLGAVDNRHFDFYPFLGFASTTTDITKLPGTYNGLLYHLTPSGNSGNYATVGTNTIETFDATGTCTSTQSTTGFSPNTGGCLTTGNPYTVNANGYLDSTEAPQIIAQTIPTGKSGVAHMILGQLNGATIPLVVRTGNVNTNLLSLAVDDESGIAMLAPATALASGGFDGGYVGADSNFNYTATLINGATGTFVNPATSSAEDGFALTYGVAASPGLVNVTATTTSGGSATGYAIAAGGLYAILIQGEENNGVASTSAISGTAETPYFGVGANVNK</sequence>
<dbReference type="Proteomes" id="UP000184693">
    <property type="component" value="Unassembled WGS sequence"/>
</dbReference>
<dbReference type="RefSeq" id="WP_074262738.1">
    <property type="nucleotide sequence ID" value="NZ_FSRM01000001.1"/>
</dbReference>
<dbReference type="AlphaFoldDB" id="A0A1N6EB47"/>
<dbReference type="EMBL" id="FSRM01000001">
    <property type="protein sequence ID" value="SIN80191.1"/>
    <property type="molecule type" value="Genomic_DNA"/>
</dbReference>
<dbReference type="OrthoDB" id="8951775at2"/>
<proteinExistence type="predicted"/>
<evidence type="ECO:0000313" key="1">
    <source>
        <dbReference type="EMBL" id="SIN80191.1"/>
    </source>
</evidence>
<organism evidence="1 2">
    <name type="scientific">Paraburkholderia phenazinium</name>
    <dbReference type="NCBI Taxonomy" id="60549"/>
    <lineage>
        <taxon>Bacteria</taxon>
        <taxon>Pseudomonadati</taxon>
        <taxon>Pseudomonadota</taxon>
        <taxon>Betaproteobacteria</taxon>
        <taxon>Burkholderiales</taxon>
        <taxon>Burkholderiaceae</taxon>
        <taxon>Paraburkholderia</taxon>
    </lineage>
</organism>